<dbReference type="Gene3D" id="1.20.1440.60">
    <property type="entry name" value="23S rRNA-intervening sequence"/>
    <property type="match status" value="1"/>
</dbReference>
<dbReference type="Pfam" id="PF05635">
    <property type="entry name" value="23S_rRNA_IVP"/>
    <property type="match status" value="1"/>
</dbReference>
<dbReference type="AlphaFoldDB" id="A0A1M4X3C0"/>
<dbReference type="Proteomes" id="UP000184462">
    <property type="component" value="Unassembled WGS sequence"/>
</dbReference>
<dbReference type="PANTHER" id="PTHR38471:SF2">
    <property type="entry name" value="FOUR HELIX BUNDLE PROTEIN"/>
    <property type="match status" value="1"/>
</dbReference>
<dbReference type="STRING" id="1155689.SAMN05444278_10787"/>
<dbReference type="CDD" id="cd16377">
    <property type="entry name" value="23S_rRNA_IVP_like"/>
    <property type="match status" value="1"/>
</dbReference>
<sequence>MDYKKLNVWKESIELVKQIYLVTANFPKEEKYGLISQLRRASVSIPSNIAEGNSRSSDRDYKRFVEIAYGSALELETQLIISVELKFIDENNEIFSQLEQVKKLLSGFIKYLKK</sequence>
<proteinExistence type="predicted"/>
<dbReference type="NCBIfam" id="TIGR02436">
    <property type="entry name" value="four helix bundle protein"/>
    <property type="match status" value="1"/>
</dbReference>
<dbReference type="PANTHER" id="PTHR38471">
    <property type="entry name" value="FOUR HELIX BUNDLE PROTEIN"/>
    <property type="match status" value="1"/>
</dbReference>
<name>A0A1M4X3C0_9FLAO</name>
<evidence type="ECO:0000313" key="1">
    <source>
        <dbReference type="EMBL" id="SHE88004.1"/>
    </source>
</evidence>
<dbReference type="EMBL" id="FQTW01000007">
    <property type="protein sequence ID" value="SHE88004.1"/>
    <property type="molecule type" value="Genomic_DNA"/>
</dbReference>
<dbReference type="OrthoDB" id="9811959at2"/>
<evidence type="ECO:0000313" key="2">
    <source>
        <dbReference type="Proteomes" id="UP000184462"/>
    </source>
</evidence>
<protein>
    <submittedName>
        <fullName evidence="1">Four helix bundle protein</fullName>
    </submittedName>
</protein>
<dbReference type="InterPro" id="IPR012657">
    <property type="entry name" value="23S_rRNA-intervening_sequence"/>
</dbReference>
<keyword evidence="2" id="KW-1185">Reference proteome</keyword>
<dbReference type="RefSeq" id="WP_073193349.1">
    <property type="nucleotide sequence ID" value="NZ_FQTW01000007.1"/>
</dbReference>
<dbReference type="SUPFAM" id="SSF158446">
    <property type="entry name" value="IVS-encoded protein-like"/>
    <property type="match status" value="1"/>
</dbReference>
<accession>A0A1M4X3C0</accession>
<dbReference type="InterPro" id="IPR036583">
    <property type="entry name" value="23S_rRNA_IVS_sf"/>
</dbReference>
<gene>
    <name evidence="1" type="ORF">SAMN05444278_10787</name>
</gene>
<organism evidence="1 2">
    <name type="scientific">Psychroflexus salarius</name>
    <dbReference type="NCBI Taxonomy" id="1155689"/>
    <lineage>
        <taxon>Bacteria</taxon>
        <taxon>Pseudomonadati</taxon>
        <taxon>Bacteroidota</taxon>
        <taxon>Flavobacteriia</taxon>
        <taxon>Flavobacteriales</taxon>
        <taxon>Flavobacteriaceae</taxon>
        <taxon>Psychroflexus</taxon>
    </lineage>
</organism>
<reference evidence="1 2" key="1">
    <citation type="submission" date="2016-11" db="EMBL/GenBank/DDBJ databases">
        <authorList>
            <person name="Jaros S."/>
            <person name="Januszkiewicz K."/>
            <person name="Wedrychowicz H."/>
        </authorList>
    </citation>
    <scope>NUCLEOTIDE SEQUENCE [LARGE SCALE GENOMIC DNA]</scope>
    <source>
        <strain evidence="1 2">DSM 25661</strain>
    </source>
</reference>